<dbReference type="Proteomes" id="UP001055879">
    <property type="component" value="Linkage Group LG03"/>
</dbReference>
<organism evidence="1 2">
    <name type="scientific">Arctium lappa</name>
    <name type="common">Greater burdock</name>
    <name type="synonym">Lappa major</name>
    <dbReference type="NCBI Taxonomy" id="4217"/>
    <lineage>
        <taxon>Eukaryota</taxon>
        <taxon>Viridiplantae</taxon>
        <taxon>Streptophyta</taxon>
        <taxon>Embryophyta</taxon>
        <taxon>Tracheophyta</taxon>
        <taxon>Spermatophyta</taxon>
        <taxon>Magnoliopsida</taxon>
        <taxon>eudicotyledons</taxon>
        <taxon>Gunneridae</taxon>
        <taxon>Pentapetalae</taxon>
        <taxon>asterids</taxon>
        <taxon>campanulids</taxon>
        <taxon>Asterales</taxon>
        <taxon>Asteraceae</taxon>
        <taxon>Carduoideae</taxon>
        <taxon>Cardueae</taxon>
        <taxon>Arctiinae</taxon>
        <taxon>Arctium</taxon>
    </lineage>
</organism>
<protein>
    <submittedName>
        <fullName evidence="1">Uncharacterized protein</fullName>
    </submittedName>
</protein>
<accession>A0ACB9DJR1</accession>
<evidence type="ECO:0000313" key="1">
    <source>
        <dbReference type="EMBL" id="KAI3746731.1"/>
    </source>
</evidence>
<name>A0ACB9DJR1_ARCLA</name>
<evidence type="ECO:0000313" key="2">
    <source>
        <dbReference type="Proteomes" id="UP001055879"/>
    </source>
</evidence>
<reference evidence="1 2" key="2">
    <citation type="journal article" date="2022" name="Mol. Ecol. Resour.">
        <title>The genomes of chicory, endive, great burdock and yacon provide insights into Asteraceae paleo-polyploidization history and plant inulin production.</title>
        <authorList>
            <person name="Fan W."/>
            <person name="Wang S."/>
            <person name="Wang H."/>
            <person name="Wang A."/>
            <person name="Jiang F."/>
            <person name="Liu H."/>
            <person name="Zhao H."/>
            <person name="Xu D."/>
            <person name="Zhang Y."/>
        </authorList>
    </citation>
    <scope>NUCLEOTIDE SEQUENCE [LARGE SCALE GENOMIC DNA]</scope>
    <source>
        <strain evidence="2">cv. Niubang</strain>
    </source>
</reference>
<comment type="caution">
    <text evidence="1">The sequence shown here is derived from an EMBL/GenBank/DDBJ whole genome shotgun (WGS) entry which is preliminary data.</text>
</comment>
<keyword evidence="2" id="KW-1185">Reference proteome</keyword>
<reference evidence="2" key="1">
    <citation type="journal article" date="2022" name="Mol. Ecol. Resour.">
        <title>The genomes of chicory, endive, great burdock and yacon provide insights into Asteraceae palaeo-polyploidization history and plant inulin production.</title>
        <authorList>
            <person name="Fan W."/>
            <person name="Wang S."/>
            <person name="Wang H."/>
            <person name="Wang A."/>
            <person name="Jiang F."/>
            <person name="Liu H."/>
            <person name="Zhao H."/>
            <person name="Xu D."/>
            <person name="Zhang Y."/>
        </authorList>
    </citation>
    <scope>NUCLEOTIDE SEQUENCE [LARGE SCALE GENOMIC DNA]</scope>
    <source>
        <strain evidence="2">cv. Niubang</strain>
    </source>
</reference>
<sequence>MLAEVPKVTADILEPEATPEEHVEDIEQLNSSPIAICTDVSHPSSDSAKDQAFPSNASGAAENEPVDLVGVNESNREPMANEGIGGISFVNSGQNLTSIQCFEAEQIPKVSSPDHALDLNSASHVIELSDDEEKPHEQDEQYEFSRQKWFYWDPQGRRQGPVSRYELIRWNDAGYFSPDFKIWEDGDAPSSAILLTDLLSGNCSK</sequence>
<gene>
    <name evidence="1" type="ORF">L6452_09170</name>
</gene>
<dbReference type="EMBL" id="CM042049">
    <property type="protein sequence ID" value="KAI3746731.1"/>
    <property type="molecule type" value="Genomic_DNA"/>
</dbReference>
<proteinExistence type="predicted"/>